<keyword evidence="2" id="KW-0560">Oxidoreductase</keyword>
<dbReference type="Pfam" id="PF02910">
    <property type="entry name" value="Succ_DH_flav_C"/>
    <property type="match status" value="1"/>
</dbReference>
<evidence type="ECO:0000313" key="6">
    <source>
        <dbReference type="EMBL" id="BCS95269.1"/>
    </source>
</evidence>
<evidence type="ECO:0000313" key="7">
    <source>
        <dbReference type="Proteomes" id="UP001320148"/>
    </source>
</evidence>
<dbReference type="SUPFAM" id="SSF51905">
    <property type="entry name" value="FAD/NAD(P)-binding domain"/>
    <property type="match status" value="1"/>
</dbReference>
<evidence type="ECO:0000259" key="4">
    <source>
        <dbReference type="Pfam" id="PF00890"/>
    </source>
</evidence>
<evidence type="ECO:0000259" key="5">
    <source>
        <dbReference type="Pfam" id="PF02910"/>
    </source>
</evidence>
<dbReference type="Proteomes" id="UP001320148">
    <property type="component" value="Chromosome"/>
</dbReference>
<dbReference type="Gene3D" id="3.50.50.60">
    <property type="entry name" value="FAD/NAD(P)-binding domain"/>
    <property type="match status" value="2"/>
</dbReference>
<accession>A0ABM7PDM8</accession>
<dbReference type="InterPro" id="IPR003953">
    <property type="entry name" value="FAD-dep_OxRdtase_2_FAD-bd"/>
</dbReference>
<reference evidence="6 7" key="1">
    <citation type="submission" date="2021-02" db="EMBL/GenBank/DDBJ databases">
        <title>Complete genome of Desulfoluna sp. strain ASN36.</title>
        <authorList>
            <person name="Takahashi A."/>
            <person name="Kojima H."/>
            <person name="Fukui M."/>
        </authorList>
    </citation>
    <scope>NUCLEOTIDE SEQUENCE [LARGE SCALE GENOMIC DNA]</scope>
    <source>
        <strain evidence="6 7">ASN36</strain>
    </source>
</reference>
<evidence type="ECO:0000256" key="3">
    <source>
        <dbReference type="SAM" id="MobiDB-lite"/>
    </source>
</evidence>
<dbReference type="InterPro" id="IPR037099">
    <property type="entry name" value="Fum_R/Succ_DH_flav-like_C_sf"/>
</dbReference>
<protein>
    <submittedName>
        <fullName evidence="6">Succinate dehydrogenase/fumarate reductase flavoprotein subunit</fullName>
    </submittedName>
</protein>
<dbReference type="Pfam" id="PF00890">
    <property type="entry name" value="FAD_binding_2"/>
    <property type="match status" value="1"/>
</dbReference>
<dbReference type="SUPFAM" id="SSF46977">
    <property type="entry name" value="Succinate dehydrogenase/fumarate reductase flavoprotein C-terminal domain"/>
    <property type="match status" value="1"/>
</dbReference>
<dbReference type="EMBL" id="AP024488">
    <property type="protein sequence ID" value="BCS95269.1"/>
    <property type="molecule type" value="Genomic_DNA"/>
</dbReference>
<keyword evidence="7" id="KW-1185">Reference proteome</keyword>
<dbReference type="PIRSF" id="PIRSF000171">
    <property type="entry name" value="SDHA_APRA_LASPO"/>
    <property type="match status" value="1"/>
</dbReference>
<feature type="compositionally biased region" description="Gly residues" evidence="3">
    <location>
        <begin position="337"/>
        <end position="347"/>
    </location>
</feature>
<sequence>MAMAGGAASLAAMAAMGIPTECRANIPDIDIDEMTREEKEVDVLVVGSGMAGVFAAVKAHDAGAKVLMVSKGRLGASGQTPFARGIFSYDPNRAKVSLDQFVDSVSRSAMGTNNPVFTRQMAEHSKARVEELKSWGFFDSPFYHKAFSKPMAERKIPVMERVMLTHLIKEDGKISGAAGFSLDEAKVYFFSAKSVVLCTGAGGFKPNGFPICDLTHDGTMMAYDIGAKVTGKEWNDGHPANLEHPAAVYDQWGPMLQGPPNITGVGVRHDLGVDLNYSIYVNGPHKTVSGQPPFAMKPLAGGPYRPDGFKQNGPPSGGRSEGRRKGGPGGGDHKPPGMGGIPSGGASAGMSIHKSEGLVPVDASGASNIPGLFAAGDALGSYMAGGIYTQVGSSLAGSAVQGGVAAEAAASFAKNRAMPKLSQKKRREVEAEILAPLKRERGYSPAWVTQTLQGIMIPNFVLYIKKERLLSAALAYIEELRDHHQPMLTASDMHELRLAHETSNMILNAEMKLKASLMRKESRCSHFRLDYPEPDPQNWDAWINISKGGDGVMILEKQRFDRWPD</sequence>
<dbReference type="InterPro" id="IPR036188">
    <property type="entry name" value="FAD/NAD-bd_sf"/>
</dbReference>
<evidence type="ECO:0000256" key="1">
    <source>
        <dbReference type="ARBA" id="ARBA00022630"/>
    </source>
</evidence>
<feature type="domain" description="Fumarate reductase/succinate dehydrogenase flavoprotein-like C-terminal" evidence="5">
    <location>
        <begin position="451"/>
        <end position="540"/>
    </location>
</feature>
<dbReference type="InterPro" id="IPR015939">
    <property type="entry name" value="Fum_Rdtase/Succ_DH_flav-like_C"/>
</dbReference>
<proteinExistence type="predicted"/>
<dbReference type="PANTHER" id="PTHR11632">
    <property type="entry name" value="SUCCINATE DEHYDROGENASE 2 FLAVOPROTEIN SUBUNIT"/>
    <property type="match status" value="1"/>
</dbReference>
<feature type="domain" description="FAD-dependent oxidoreductase 2 FAD-binding" evidence="4">
    <location>
        <begin position="42"/>
        <end position="137"/>
    </location>
</feature>
<name>A0ABM7PDM8_9BACT</name>
<keyword evidence="1" id="KW-0285">Flavoprotein</keyword>
<evidence type="ECO:0000256" key="2">
    <source>
        <dbReference type="ARBA" id="ARBA00023002"/>
    </source>
</evidence>
<dbReference type="PRINTS" id="PR00411">
    <property type="entry name" value="PNDRDTASEI"/>
</dbReference>
<organism evidence="6 7">
    <name type="scientific">Desulfoluna limicola</name>
    <dbReference type="NCBI Taxonomy" id="2810562"/>
    <lineage>
        <taxon>Bacteria</taxon>
        <taxon>Pseudomonadati</taxon>
        <taxon>Thermodesulfobacteriota</taxon>
        <taxon>Desulfobacteria</taxon>
        <taxon>Desulfobacterales</taxon>
        <taxon>Desulfolunaceae</taxon>
        <taxon>Desulfoluna</taxon>
    </lineage>
</organism>
<dbReference type="PRINTS" id="PR00368">
    <property type="entry name" value="FADPNR"/>
</dbReference>
<gene>
    <name evidence="6" type="ORF">DSLASN_09010</name>
</gene>
<feature type="region of interest" description="Disordered" evidence="3">
    <location>
        <begin position="290"/>
        <end position="351"/>
    </location>
</feature>
<dbReference type="InterPro" id="IPR030664">
    <property type="entry name" value="SdhA/FrdA/AprA"/>
</dbReference>
<dbReference type="PANTHER" id="PTHR11632:SF51">
    <property type="entry name" value="SUCCINATE DEHYDROGENASE [UBIQUINONE] FLAVOPROTEIN SUBUNIT, MITOCHONDRIAL"/>
    <property type="match status" value="1"/>
</dbReference>